<keyword evidence="3" id="KW-0813">Transport</keyword>
<dbReference type="PROSITE" id="PS00211">
    <property type="entry name" value="ABC_TRANSPORTER_1"/>
    <property type="match status" value="2"/>
</dbReference>
<dbReference type="GO" id="GO:0016887">
    <property type="term" value="F:ATP hydrolysis activity"/>
    <property type="evidence" value="ECO:0007669"/>
    <property type="project" value="InterPro"/>
</dbReference>
<keyword evidence="8 9" id="KW-0472">Membrane</keyword>
<dbReference type="FunFam" id="3.40.50.300:FF:001750">
    <property type="entry name" value="ATP-binding cassette transporter"/>
    <property type="match status" value="1"/>
</dbReference>
<dbReference type="InterPro" id="IPR017871">
    <property type="entry name" value="ABC_transporter-like_CS"/>
</dbReference>
<keyword evidence="4 9" id="KW-0812">Transmembrane</keyword>
<evidence type="ECO:0000256" key="5">
    <source>
        <dbReference type="ARBA" id="ARBA00022741"/>
    </source>
</evidence>
<dbReference type="OrthoDB" id="6500128at2759"/>
<evidence type="ECO:0000256" key="3">
    <source>
        <dbReference type="ARBA" id="ARBA00022448"/>
    </source>
</evidence>
<dbReference type="CDD" id="cd03244">
    <property type="entry name" value="ABCC_MRP_domain2"/>
    <property type="match status" value="1"/>
</dbReference>
<feature type="domain" description="ABC transporter" evidence="10">
    <location>
        <begin position="1104"/>
        <end position="1353"/>
    </location>
</feature>
<dbReference type="InterPro" id="IPR050173">
    <property type="entry name" value="ABC_transporter_C-like"/>
</dbReference>
<sequence length="1366" mass="153433">MDDITSLELGNNEYLPQKRFLTFLMPKREYPIPKEGERKLHPEQSANFLYKAFFWWLFPLMKVGYARTLQPNDLWVLTDDLKVEHYTELFYFYLEQIKLKSQGKHVEKKCKERNESVEKSSVGLEEDLKDFVLSKWDIAFVIFFTFKRTLVIGTILAVISLFAMAFTPLLTKYLIRYVEARSLGLESNVGKSIGYSIGLALLMLLSGVTVNHYFYRGLLVGGSTKALLTNAILKKSLKLNAHGRHKFPTGKITSIITTDLARIEIALLFQPLIVALPAAAIVAIVILIVNIGVSAVIGIAAFIFFLGFISLGAKKLFTYRDAVSKITDKRVGLIKEILNNLKMIKFYSWEQPYHKRMIQVRNQEVNMILKIQTLRNVIYSLAMTLNGISAMIAFLVLYALKGKTANPANIFSSVSSFEMLSFFIFFLPQALSTSADMLMGFQRVGELLSAPEEESHELYITHDVQSEVAINVTNGFFSWDNFEDGNNDDDESDAKSDTTFKGLKNLNLTVKKGEFVVITGLVGTGKSSLLNALAGFMRCDSGEIEINGSLLLCGTPWIQNNTIRENILFGSEFDQEFYDRVIYSCSLHVDLANLPGGDFTEVGERGITLSGGQKARINLARAVYSDKSILLMDDVLSAVDSRVGKHILNQCLLGLLKKKTRILATHQLALIGKADRIIFVNSDGTIDVGTMTGLSASNSEFNKLMTFSKTETDDELDINIDTEIEKDPFEVSLVEVDEDDNLDYKLNKDVSKGKITSDEERAINQITNEVYANYIKYGSGKLSIWGFLILLTLVLSIATFCSIFTNTWLSFWISQKFPGKSNGFYIGIYVMLNLLAPIFVTMSFIVLITMTTISAKNLHLKAINNILYTPMTFMDTTPMGRILNRFTKDTDVLDNEISENLRFFCDSGAQIVGILVLLIIYIPWVACALPVVASIFILIANYYQASNREVKRLEAILRSFVFNNVNEVLSGMGVIKAYRSQKRFAKISDDLVNRANEAAFVQFANQRWIGIQLEIVASCLVCLVSLLCCFKVFHLNAASVGLLMTYAISISSQLSNLIRTFTEVENYMNSAERLCHYALKLPHEAAYTIDSTEPPSSWPSEGAIEFDKVNMKYRPELPLILKDLSFIISSSEKIGICGRTGAGKSSIMTALYRLSELESGRILIDGIDISTIGLKSLRSHLSIIPQDPVLFNGTIRSNLDPFGEHSDEWLWNSLRKSGILTATEIEEAQQLDKSTKSENLPKFHLDKVVESEGENFSLGERQLVSFARALVRESKILILDEATSSVDYETDNKIQTAIAREFSNCTILCIAHRLKTIINYDRILVMDKGQTKEFDSPWKLFNTPGSLFREMCNKSNITADDFVFRD</sequence>
<reference evidence="12 13" key="1">
    <citation type="journal article" date="2011" name="Proc. Natl. Acad. Sci. U.S.A.">
        <title>Comparative genomics of xylose-fermenting fungi for enhanced biofuel production.</title>
        <authorList>
            <person name="Wohlbach D.J."/>
            <person name="Kuo A."/>
            <person name="Sato T.K."/>
            <person name="Potts K.M."/>
            <person name="Salamov A.A."/>
            <person name="LaButti K.M."/>
            <person name="Sun H."/>
            <person name="Clum A."/>
            <person name="Pangilinan J.L."/>
            <person name="Lindquist E.A."/>
            <person name="Lucas S."/>
            <person name="Lapidus A."/>
            <person name="Jin M."/>
            <person name="Gunawan C."/>
            <person name="Balan V."/>
            <person name="Dale B.E."/>
            <person name="Jeffries T.W."/>
            <person name="Zinkel R."/>
            <person name="Barry K.W."/>
            <person name="Grigoriev I.V."/>
            <person name="Gasch A.P."/>
        </authorList>
    </citation>
    <scope>NUCLEOTIDE SEQUENCE [LARGE SCALE GENOMIC DNA]</scope>
    <source>
        <strain evidence="13">NRRL Y-27907 / 11-Y1</strain>
    </source>
</reference>
<feature type="transmembrane region" description="Helical" evidence="9">
    <location>
        <begin position="295"/>
        <end position="313"/>
    </location>
</feature>
<dbReference type="PROSITE" id="PS50929">
    <property type="entry name" value="ABC_TM1F"/>
    <property type="match status" value="2"/>
</dbReference>
<evidence type="ECO:0000256" key="2">
    <source>
        <dbReference type="ARBA" id="ARBA00009726"/>
    </source>
</evidence>
<organism evidence="13">
    <name type="scientific">Spathaspora passalidarum (strain NRRL Y-27907 / 11-Y1)</name>
    <dbReference type="NCBI Taxonomy" id="619300"/>
    <lineage>
        <taxon>Eukaryota</taxon>
        <taxon>Fungi</taxon>
        <taxon>Dikarya</taxon>
        <taxon>Ascomycota</taxon>
        <taxon>Saccharomycotina</taxon>
        <taxon>Pichiomycetes</taxon>
        <taxon>Debaryomycetaceae</taxon>
        <taxon>Spathaspora</taxon>
    </lineage>
</organism>
<feature type="transmembrane region" description="Helical" evidence="9">
    <location>
        <begin position="377"/>
        <end position="400"/>
    </location>
</feature>
<evidence type="ECO:0000313" key="12">
    <source>
        <dbReference type="EMBL" id="EGW34666.1"/>
    </source>
</evidence>
<dbReference type="FunFam" id="3.40.50.300:FF:000565">
    <property type="entry name" value="ABC bile acid transporter"/>
    <property type="match status" value="1"/>
</dbReference>
<dbReference type="CDD" id="cd03250">
    <property type="entry name" value="ABCC_MRP_domain1"/>
    <property type="match status" value="1"/>
</dbReference>
<evidence type="ECO:0000256" key="6">
    <source>
        <dbReference type="ARBA" id="ARBA00022840"/>
    </source>
</evidence>
<dbReference type="GO" id="GO:0005886">
    <property type="term" value="C:plasma membrane"/>
    <property type="evidence" value="ECO:0007669"/>
    <property type="project" value="TreeGrafter"/>
</dbReference>
<keyword evidence="5" id="KW-0547">Nucleotide-binding</keyword>
<dbReference type="SUPFAM" id="SSF90123">
    <property type="entry name" value="ABC transporter transmembrane region"/>
    <property type="match status" value="2"/>
</dbReference>
<dbReference type="eggNOG" id="KOG0054">
    <property type="taxonomic scope" value="Eukaryota"/>
</dbReference>
<protein>
    <recommendedName>
        <fullName evidence="14">Oligomycin resistance ATP-dependent permease YOR1</fullName>
    </recommendedName>
</protein>
<dbReference type="FunCoup" id="G3AGZ3">
    <property type="interactions" value="275"/>
</dbReference>
<feature type="transmembrane region" description="Helical" evidence="9">
    <location>
        <begin position="420"/>
        <end position="439"/>
    </location>
</feature>
<feature type="transmembrane region" description="Helical" evidence="9">
    <location>
        <begin position="825"/>
        <end position="848"/>
    </location>
</feature>
<dbReference type="Gene3D" id="3.40.50.300">
    <property type="entry name" value="P-loop containing nucleotide triphosphate hydrolases"/>
    <property type="match status" value="2"/>
</dbReference>
<dbReference type="InterPro" id="IPR011527">
    <property type="entry name" value="ABC1_TM_dom"/>
</dbReference>
<feature type="transmembrane region" description="Helical" evidence="9">
    <location>
        <begin position="265"/>
        <end position="289"/>
    </location>
</feature>
<dbReference type="SMART" id="SM00382">
    <property type="entry name" value="AAA"/>
    <property type="match status" value="2"/>
</dbReference>
<evidence type="ECO:0000256" key="4">
    <source>
        <dbReference type="ARBA" id="ARBA00022692"/>
    </source>
</evidence>
<dbReference type="EMBL" id="GL996499">
    <property type="protein sequence ID" value="EGW34666.1"/>
    <property type="molecule type" value="Genomic_DNA"/>
</dbReference>
<dbReference type="OMA" id="CPQDWPS"/>
<dbReference type="PANTHER" id="PTHR24223">
    <property type="entry name" value="ATP-BINDING CASSETTE SUB-FAMILY C"/>
    <property type="match status" value="1"/>
</dbReference>
<dbReference type="PANTHER" id="PTHR24223:SF456">
    <property type="entry name" value="MULTIDRUG RESISTANCE-ASSOCIATED PROTEIN LETHAL(2)03659"/>
    <property type="match status" value="1"/>
</dbReference>
<evidence type="ECO:0000256" key="1">
    <source>
        <dbReference type="ARBA" id="ARBA00004141"/>
    </source>
</evidence>
<evidence type="ECO:0008006" key="14">
    <source>
        <dbReference type="Google" id="ProtNLM"/>
    </source>
</evidence>
<dbReference type="HOGENOM" id="CLU_000604_27_3_1"/>
<evidence type="ECO:0000256" key="9">
    <source>
        <dbReference type="SAM" id="Phobius"/>
    </source>
</evidence>
<dbReference type="KEGG" id="spaa:SPAPADRAFT_53104"/>
<dbReference type="FunFam" id="1.20.1560.10:FF:000010">
    <property type="entry name" value="Multidrug resistance-associated ABC transporter"/>
    <property type="match status" value="1"/>
</dbReference>
<dbReference type="InterPro" id="IPR003439">
    <property type="entry name" value="ABC_transporter-like_ATP-bd"/>
</dbReference>
<dbReference type="GeneID" id="18871762"/>
<keyword evidence="7 9" id="KW-1133">Transmembrane helix</keyword>
<dbReference type="SUPFAM" id="SSF52540">
    <property type="entry name" value="P-loop containing nucleoside triphosphate hydrolases"/>
    <property type="match status" value="2"/>
</dbReference>
<dbReference type="InterPro" id="IPR036640">
    <property type="entry name" value="ABC1_TM_sf"/>
</dbReference>
<dbReference type="Pfam" id="PF00005">
    <property type="entry name" value="ABC_tran"/>
    <property type="match status" value="2"/>
</dbReference>
<gene>
    <name evidence="12" type="ORF">SPAPADRAFT_53104</name>
</gene>
<evidence type="ECO:0000313" key="13">
    <source>
        <dbReference type="Proteomes" id="UP000000709"/>
    </source>
</evidence>
<keyword evidence="13" id="KW-1185">Reference proteome</keyword>
<feature type="transmembrane region" description="Helical" evidence="9">
    <location>
        <begin position="195"/>
        <end position="215"/>
    </location>
</feature>
<dbReference type="InterPro" id="IPR027417">
    <property type="entry name" value="P-loop_NTPase"/>
</dbReference>
<feature type="domain" description="ABC transporter" evidence="10">
    <location>
        <begin position="488"/>
        <end position="707"/>
    </location>
</feature>
<comment type="similarity">
    <text evidence="2">Belongs to the ABC transporter superfamily. ABCC family. Conjugate transporter (TC 3.A.1.208) subfamily.</text>
</comment>
<dbReference type="CDD" id="cd18606">
    <property type="entry name" value="ABC_6TM_YOR1_D2_like"/>
    <property type="match status" value="1"/>
</dbReference>
<dbReference type="PROSITE" id="PS50893">
    <property type="entry name" value="ABC_TRANSPORTER_2"/>
    <property type="match status" value="2"/>
</dbReference>
<feature type="transmembrane region" description="Helical" evidence="9">
    <location>
        <begin position="784"/>
        <end position="805"/>
    </location>
</feature>
<evidence type="ECO:0000256" key="8">
    <source>
        <dbReference type="ARBA" id="ARBA00023136"/>
    </source>
</evidence>
<feature type="transmembrane region" description="Helical" evidence="9">
    <location>
        <begin position="1039"/>
        <end position="1058"/>
    </location>
</feature>
<dbReference type="CDD" id="cd18597">
    <property type="entry name" value="ABC_6TM_YOR1_D1_like"/>
    <property type="match status" value="1"/>
</dbReference>
<keyword evidence="6" id="KW-0067">ATP-binding</keyword>
<evidence type="ECO:0000256" key="7">
    <source>
        <dbReference type="ARBA" id="ARBA00022989"/>
    </source>
</evidence>
<evidence type="ECO:0000259" key="11">
    <source>
        <dbReference type="PROSITE" id="PS50929"/>
    </source>
</evidence>
<proteinExistence type="inferred from homology"/>
<feature type="transmembrane region" description="Helical" evidence="9">
    <location>
        <begin position="911"/>
        <end position="943"/>
    </location>
</feature>
<feature type="transmembrane region" description="Helical" evidence="9">
    <location>
        <begin position="1015"/>
        <end position="1033"/>
    </location>
</feature>
<dbReference type="Gene3D" id="1.20.1560.10">
    <property type="entry name" value="ABC transporter type 1, transmembrane domain"/>
    <property type="match status" value="2"/>
</dbReference>
<feature type="domain" description="ABC transmembrane type-1" evidence="11">
    <location>
        <begin position="789"/>
        <end position="1066"/>
    </location>
</feature>
<dbReference type="InterPro" id="IPR003593">
    <property type="entry name" value="AAA+_ATPase"/>
</dbReference>
<dbReference type="Pfam" id="PF00664">
    <property type="entry name" value="ABC_membrane"/>
    <property type="match status" value="2"/>
</dbReference>
<name>G3AGZ3_SPAPN</name>
<dbReference type="RefSeq" id="XP_007372078.1">
    <property type="nucleotide sequence ID" value="XM_007372016.1"/>
</dbReference>
<feature type="transmembrane region" description="Helical" evidence="9">
    <location>
        <begin position="150"/>
        <end position="175"/>
    </location>
</feature>
<dbReference type="GO" id="GO:0008559">
    <property type="term" value="F:ABC-type xenobiotic transporter activity"/>
    <property type="evidence" value="ECO:0007669"/>
    <property type="project" value="TreeGrafter"/>
</dbReference>
<dbReference type="Proteomes" id="UP000000709">
    <property type="component" value="Unassembled WGS sequence"/>
</dbReference>
<evidence type="ECO:0000259" key="10">
    <source>
        <dbReference type="PROSITE" id="PS50893"/>
    </source>
</evidence>
<comment type="subcellular location">
    <subcellularLocation>
        <location evidence="1">Membrane</location>
        <topology evidence="1">Multi-pass membrane protein</topology>
    </subcellularLocation>
</comment>
<accession>G3AGZ3</accession>
<feature type="domain" description="ABC transmembrane type-1" evidence="11">
    <location>
        <begin position="151"/>
        <end position="436"/>
    </location>
</feature>
<dbReference type="GO" id="GO:0005524">
    <property type="term" value="F:ATP binding"/>
    <property type="evidence" value="ECO:0007669"/>
    <property type="project" value="UniProtKB-KW"/>
</dbReference>
<dbReference type="InParanoid" id="G3AGZ3"/>